<dbReference type="SUPFAM" id="SSF46785">
    <property type="entry name" value="Winged helix' DNA-binding domain"/>
    <property type="match status" value="1"/>
</dbReference>
<dbReference type="Proteomes" id="UP000283530">
    <property type="component" value="Unassembled WGS sequence"/>
</dbReference>
<keyword evidence="8" id="KW-1185">Reference proteome</keyword>
<protein>
    <submittedName>
        <fullName evidence="7">O-methyltransferase, family 2</fullName>
    </submittedName>
</protein>
<dbReference type="EMBL" id="QPKB01000005">
    <property type="protein sequence ID" value="RWR84521.1"/>
    <property type="molecule type" value="Genomic_DNA"/>
</dbReference>
<dbReference type="InterPro" id="IPR036388">
    <property type="entry name" value="WH-like_DNA-bd_sf"/>
</dbReference>
<dbReference type="PROSITE" id="PS51683">
    <property type="entry name" value="SAM_OMT_II"/>
    <property type="match status" value="2"/>
</dbReference>
<dbReference type="OrthoDB" id="1606438at2759"/>
<dbReference type="CDD" id="cd02440">
    <property type="entry name" value="AdoMet_MTases"/>
    <property type="match status" value="1"/>
</dbReference>
<dbReference type="GO" id="GO:0046983">
    <property type="term" value="F:protein dimerization activity"/>
    <property type="evidence" value="ECO:0007669"/>
    <property type="project" value="InterPro"/>
</dbReference>
<dbReference type="Pfam" id="PF08100">
    <property type="entry name" value="Dimerisation"/>
    <property type="match status" value="1"/>
</dbReference>
<dbReference type="InterPro" id="IPR016461">
    <property type="entry name" value="COMT-like"/>
</dbReference>
<evidence type="ECO:0000256" key="2">
    <source>
        <dbReference type="ARBA" id="ARBA00022679"/>
    </source>
</evidence>
<dbReference type="PANTHER" id="PTHR11746">
    <property type="entry name" value="O-METHYLTRANSFERASE"/>
    <property type="match status" value="1"/>
</dbReference>
<dbReference type="Pfam" id="PF00891">
    <property type="entry name" value="Methyltransf_2"/>
    <property type="match status" value="2"/>
</dbReference>
<dbReference type="SUPFAM" id="SSF53335">
    <property type="entry name" value="S-adenosyl-L-methionine-dependent methyltransferases"/>
    <property type="match status" value="2"/>
</dbReference>
<dbReference type="GO" id="GO:0008171">
    <property type="term" value="F:O-methyltransferase activity"/>
    <property type="evidence" value="ECO:0007669"/>
    <property type="project" value="InterPro"/>
</dbReference>
<organism evidence="7 8">
    <name type="scientific">Cinnamomum micranthum f. kanehirae</name>
    <dbReference type="NCBI Taxonomy" id="337451"/>
    <lineage>
        <taxon>Eukaryota</taxon>
        <taxon>Viridiplantae</taxon>
        <taxon>Streptophyta</taxon>
        <taxon>Embryophyta</taxon>
        <taxon>Tracheophyta</taxon>
        <taxon>Spermatophyta</taxon>
        <taxon>Magnoliopsida</taxon>
        <taxon>Magnoliidae</taxon>
        <taxon>Laurales</taxon>
        <taxon>Lauraceae</taxon>
        <taxon>Cinnamomum</taxon>
    </lineage>
</organism>
<name>A0A443P178_9MAGN</name>
<comment type="similarity">
    <text evidence="4">Belongs to the class I-like SAM-binding methyltransferase superfamily. Cation-independent O-methyltransferase family.</text>
</comment>
<keyword evidence="2 7" id="KW-0808">Transferase</keyword>
<keyword evidence="3" id="KW-0949">S-adenosyl-L-methionine</keyword>
<dbReference type="STRING" id="337451.A0A443P178"/>
<gene>
    <name evidence="7" type="ORF">CKAN_01333900</name>
</gene>
<accession>A0A443P178</accession>
<evidence type="ECO:0000256" key="4">
    <source>
        <dbReference type="ARBA" id="ARBA00038277"/>
    </source>
</evidence>
<feature type="domain" description="O-methyltransferase dimerisation" evidence="6">
    <location>
        <begin position="284"/>
        <end position="360"/>
    </location>
</feature>
<evidence type="ECO:0000259" key="5">
    <source>
        <dbReference type="Pfam" id="PF00891"/>
    </source>
</evidence>
<dbReference type="Gene3D" id="3.40.50.150">
    <property type="entry name" value="Vaccinia Virus protein VP39"/>
    <property type="match status" value="2"/>
</dbReference>
<dbReference type="FunFam" id="3.40.50.150:FF:000294">
    <property type="entry name" value="O-methyltransferase family protein"/>
    <property type="match status" value="1"/>
</dbReference>
<dbReference type="InterPro" id="IPR012967">
    <property type="entry name" value="COMT_dimerisation"/>
</dbReference>
<dbReference type="InterPro" id="IPR029063">
    <property type="entry name" value="SAM-dependent_MTases_sf"/>
</dbReference>
<evidence type="ECO:0000259" key="6">
    <source>
        <dbReference type="Pfam" id="PF08100"/>
    </source>
</evidence>
<dbReference type="InterPro" id="IPR001077">
    <property type="entry name" value="COMT_C"/>
</dbReference>
<evidence type="ECO:0000313" key="8">
    <source>
        <dbReference type="Proteomes" id="UP000283530"/>
    </source>
</evidence>
<sequence>MRFLVHRRVFGETRAGGEECSASYTLTPISHLLVRDGQQSMAALVLLVCSPTMLGSWHALSAYVRGGEAPAFLASHGDDLWGYAAGNPAHSKLINDAMACNASMVVPAIVDGCTGVFDGLATVVDVGGGNGTTLQTLVKAIPWINGINFDLPHVIDAAPKHDGVEHVGGDMFLSIPKADAVFMKRVLHDWGDEDCIRILRNCKEAIPEDKGKVIIVEAVIVEEDRSRGLSDVRLMLDMVMMAQTNNGKERTEAEWKSLLSAAGFSRYTIKPIPAVQSRYGTDPLVLKCAIELGIADAIEVAGRPMTLDELSATTGCAQAPLYGIMRFLVHRHVFGETCTSDDSGDLASYALTPLSRLLVRDGQNSMAELVLFETSPVMLTPWHALSSYVRGGAPTPFLASHGDDVWGHATGNPEHSKLINDAMACDASIVVPAIVNGCIGVFDGLATVVDVGGGNGATLHMLVKACPWIKGINFDVPHVVDAAPEHNGIEHIGGDMFLTIPKADAVLMKEAIPEDRGKVIIVDAVVVEEDRSGGLNDVRLMLDILMMIHTNGKERTEAEWKSLLTAAGFSRRTITSIPTVQSVIEAYP</sequence>
<dbReference type="InterPro" id="IPR036390">
    <property type="entry name" value="WH_DNA-bd_sf"/>
</dbReference>
<dbReference type="Gene3D" id="1.10.10.10">
    <property type="entry name" value="Winged helix-like DNA-binding domain superfamily/Winged helix DNA-binding domain"/>
    <property type="match status" value="1"/>
</dbReference>
<dbReference type="AlphaFoldDB" id="A0A443P178"/>
<feature type="domain" description="O-methyltransferase C-terminal" evidence="5">
    <location>
        <begin position="57"/>
        <end position="265"/>
    </location>
</feature>
<evidence type="ECO:0000256" key="1">
    <source>
        <dbReference type="ARBA" id="ARBA00022603"/>
    </source>
</evidence>
<evidence type="ECO:0000313" key="7">
    <source>
        <dbReference type="EMBL" id="RWR84521.1"/>
    </source>
</evidence>
<proteinExistence type="inferred from homology"/>
<feature type="domain" description="O-methyltransferase C-terminal" evidence="5">
    <location>
        <begin position="382"/>
        <end position="510"/>
    </location>
</feature>
<keyword evidence="1 7" id="KW-0489">Methyltransferase</keyword>
<reference evidence="7 8" key="1">
    <citation type="journal article" date="2019" name="Nat. Plants">
        <title>Stout camphor tree genome fills gaps in understanding of flowering plant genome evolution.</title>
        <authorList>
            <person name="Chaw S.M."/>
            <person name="Liu Y.C."/>
            <person name="Wu Y.W."/>
            <person name="Wang H.Y."/>
            <person name="Lin C.I."/>
            <person name="Wu C.S."/>
            <person name="Ke H.M."/>
            <person name="Chang L.Y."/>
            <person name="Hsu C.Y."/>
            <person name="Yang H.T."/>
            <person name="Sudianto E."/>
            <person name="Hsu M.H."/>
            <person name="Wu K.P."/>
            <person name="Wang L.N."/>
            <person name="Leebens-Mack J.H."/>
            <person name="Tsai I.J."/>
        </authorList>
    </citation>
    <scope>NUCLEOTIDE SEQUENCE [LARGE SCALE GENOMIC DNA]</scope>
    <source>
        <strain evidence="8">cv. Chaw 1501</strain>
        <tissue evidence="7">Young leaves</tissue>
    </source>
</reference>
<dbReference type="GO" id="GO:0032259">
    <property type="term" value="P:methylation"/>
    <property type="evidence" value="ECO:0007669"/>
    <property type="project" value="UniProtKB-KW"/>
</dbReference>
<comment type="caution">
    <text evidence="7">The sequence shown here is derived from an EMBL/GenBank/DDBJ whole genome shotgun (WGS) entry which is preliminary data.</text>
</comment>
<evidence type="ECO:0000256" key="3">
    <source>
        <dbReference type="ARBA" id="ARBA00022691"/>
    </source>
</evidence>